<protein>
    <submittedName>
        <fullName evidence="1">Uncharacterized protein</fullName>
    </submittedName>
</protein>
<dbReference type="Gramene" id="OIT31104">
    <property type="protein sequence ID" value="OIT31104"/>
    <property type="gene ID" value="A4A49_61945"/>
</dbReference>
<name>A0A314KQT4_NICAT</name>
<proteinExistence type="predicted"/>
<comment type="caution">
    <text evidence="1">The sequence shown here is derived from an EMBL/GenBank/DDBJ whole genome shotgun (WGS) entry which is preliminary data.</text>
</comment>
<dbReference type="AlphaFoldDB" id="A0A314KQT4"/>
<evidence type="ECO:0000313" key="2">
    <source>
        <dbReference type="Proteomes" id="UP000187609"/>
    </source>
</evidence>
<evidence type="ECO:0000313" key="1">
    <source>
        <dbReference type="EMBL" id="OIT31104.1"/>
    </source>
</evidence>
<dbReference type="EMBL" id="MJEQ01001355">
    <property type="protein sequence ID" value="OIT31104.1"/>
    <property type="molecule type" value="Genomic_DNA"/>
</dbReference>
<reference evidence="1" key="1">
    <citation type="submission" date="2016-11" db="EMBL/GenBank/DDBJ databases">
        <title>The genome of Nicotiana attenuata.</title>
        <authorList>
            <person name="Xu S."/>
            <person name="Brockmoeller T."/>
            <person name="Gaquerel E."/>
            <person name="Navarro A."/>
            <person name="Kuhl H."/>
            <person name="Gase K."/>
            <person name="Ling Z."/>
            <person name="Zhou W."/>
            <person name="Kreitzer C."/>
            <person name="Stanke M."/>
            <person name="Tang H."/>
            <person name="Lyons E."/>
            <person name="Pandey P."/>
            <person name="Pandey S.P."/>
            <person name="Timmermann B."/>
            <person name="Baldwin I.T."/>
        </authorList>
    </citation>
    <scope>NUCLEOTIDE SEQUENCE [LARGE SCALE GENOMIC DNA]</scope>
    <source>
        <strain evidence="1">UT</strain>
    </source>
</reference>
<dbReference type="Proteomes" id="UP000187609">
    <property type="component" value="Unassembled WGS sequence"/>
</dbReference>
<gene>
    <name evidence="1" type="ORF">A4A49_61945</name>
</gene>
<sequence length="110" mass="12496">MKMIHDRNIIERNFKPRDTVLLYNSRLRLFPGKLKSRWSGPFRMVGIHLTGAVEISASNDSRKFCVNGNKLKHNVGMEEAKEVSVTHLIEPPQLSALHGRQPIDLLYSSG</sequence>
<accession>A0A314KQT4</accession>
<keyword evidence="2" id="KW-1185">Reference proteome</keyword>
<organism evidence="1 2">
    <name type="scientific">Nicotiana attenuata</name>
    <name type="common">Coyote tobacco</name>
    <dbReference type="NCBI Taxonomy" id="49451"/>
    <lineage>
        <taxon>Eukaryota</taxon>
        <taxon>Viridiplantae</taxon>
        <taxon>Streptophyta</taxon>
        <taxon>Embryophyta</taxon>
        <taxon>Tracheophyta</taxon>
        <taxon>Spermatophyta</taxon>
        <taxon>Magnoliopsida</taxon>
        <taxon>eudicotyledons</taxon>
        <taxon>Gunneridae</taxon>
        <taxon>Pentapetalae</taxon>
        <taxon>asterids</taxon>
        <taxon>lamiids</taxon>
        <taxon>Solanales</taxon>
        <taxon>Solanaceae</taxon>
        <taxon>Nicotianoideae</taxon>
        <taxon>Nicotianeae</taxon>
        <taxon>Nicotiana</taxon>
    </lineage>
</organism>